<feature type="transmembrane region" description="Helical" evidence="5">
    <location>
        <begin position="250"/>
        <end position="275"/>
    </location>
</feature>
<reference evidence="8 9" key="1">
    <citation type="journal article" date="2019" name="Int. J. Syst. Evol. Microbiol.">
        <title>The Global Catalogue of Microorganisms (GCM) 10K type strain sequencing project: providing services to taxonomists for standard genome sequencing and annotation.</title>
        <authorList>
            <consortium name="The Broad Institute Genomics Platform"/>
            <consortium name="The Broad Institute Genome Sequencing Center for Infectious Disease"/>
            <person name="Wu L."/>
            <person name="Ma J."/>
        </authorList>
    </citation>
    <scope>NUCLEOTIDE SEQUENCE [LARGE SCALE GENOMIC DNA]</scope>
    <source>
        <strain evidence="8 9">RDMS1</strain>
    </source>
</reference>
<feature type="transmembrane region" description="Helical" evidence="5">
    <location>
        <begin position="135"/>
        <end position="159"/>
    </location>
</feature>
<dbReference type="PANTHER" id="PTHR42729">
    <property type="entry name" value="OLIGO/DIPEPTIDE TRANSPORT, PERMEASE PROTEIN (DPPC-2)"/>
    <property type="match status" value="1"/>
</dbReference>
<dbReference type="AlphaFoldDB" id="A0ABD5YMI9"/>
<evidence type="ECO:0000256" key="1">
    <source>
        <dbReference type="ARBA" id="ARBA00004141"/>
    </source>
</evidence>
<evidence type="ECO:0000256" key="4">
    <source>
        <dbReference type="ARBA" id="ARBA00023136"/>
    </source>
</evidence>
<dbReference type="Gene3D" id="1.10.3720.10">
    <property type="entry name" value="MetI-like"/>
    <property type="match status" value="1"/>
</dbReference>
<comment type="subcellular location">
    <subcellularLocation>
        <location evidence="5">Cell membrane</location>
        <topology evidence="5">Multi-pass membrane protein</topology>
    </subcellularLocation>
    <subcellularLocation>
        <location evidence="1">Membrane</location>
        <topology evidence="1">Multi-pass membrane protein</topology>
    </subcellularLocation>
</comment>
<evidence type="ECO:0000256" key="3">
    <source>
        <dbReference type="ARBA" id="ARBA00022989"/>
    </source>
</evidence>
<sequence length="363" mass="39434">MQVKPTDSSSESASESIVTDGSGSKTSSFSFETSSSNIEVTWNERLRDFYEEFIYKPGLVAWDDRRTRIGAAIMFVYVSMGVIAWLGAWLGFYPEPTTNQAERGLQPFQTLDAPLGTTQSGEDVLAMAIHATPEMLIMVTAGGIFATGVAVLTGTLAGYKGGSVDRAVTSFSDVAMSIPGLPLIMVLAVVFRPRNPILIGILLTINYWAGLGRSIRSQVLTLREEPYVEASRTMGVSTRRILTKDIIPNLMPFVLVNFANAARYVVFASVGLYYLGILPSSVENWGLQLENAYTQAGALVGTGALYQLLVPMVSIMGIALSLILLAQGLDRVFNPRVRTRLAGESESVRSEETEESSKTEMMP</sequence>
<evidence type="ECO:0000313" key="9">
    <source>
        <dbReference type="Proteomes" id="UP001596417"/>
    </source>
</evidence>
<dbReference type="Proteomes" id="UP001596417">
    <property type="component" value="Unassembled WGS sequence"/>
</dbReference>
<dbReference type="GO" id="GO:0005886">
    <property type="term" value="C:plasma membrane"/>
    <property type="evidence" value="ECO:0007669"/>
    <property type="project" value="UniProtKB-SubCell"/>
</dbReference>
<feature type="region of interest" description="Disordered" evidence="6">
    <location>
        <begin position="1"/>
        <end position="30"/>
    </location>
</feature>
<feature type="domain" description="ABC transmembrane type-1" evidence="7">
    <location>
        <begin position="132"/>
        <end position="317"/>
    </location>
</feature>
<evidence type="ECO:0000259" key="7">
    <source>
        <dbReference type="PROSITE" id="PS50928"/>
    </source>
</evidence>
<dbReference type="PANTHER" id="PTHR42729:SF1">
    <property type="entry name" value="OLIGO_DIPEPTIDE TRANSPORT, PERMEASE PROTEIN (DPPC-2)"/>
    <property type="match status" value="1"/>
</dbReference>
<organism evidence="8 9">
    <name type="scientific">Halocatena marina</name>
    <dbReference type="NCBI Taxonomy" id="2934937"/>
    <lineage>
        <taxon>Archaea</taxon>
        <taxon>Methanobacteriati</taxon>
        <taxon>Methanobacteriota</taxon>
        <taxon>Stenosarchaea group</taxon>
        <taxon>Halobacteria</taxon>
        <taxon>Halobacteriales</taxon>
        <taxon>Natronomonadaceae</taxon>
        <taxon>Halocatena</taxon>
    </lineage>
</organism>
<dbReference type="GeneID" id="76198781"/>
<feature type="transmembrane region" description="Helical" evidence="5">
    <location>
        <begin position="171"/>
        <end position="191"/>
    </location>
</feature>
<feature type="compositionally biased region" description="Low complexity" evidence="6">
    <location>
        <begin position="8"/>
        <end position="30"/>
    </location>
</feature>
<gene>
    <name evidence="8" type="ORF">ACFQL7_04695</name>
</gene>
<dbReference type="Pfam" id="PF00528">
    <property type="entry name" value="BPD_transp_1"/>
    <property type="match status" value="1"/>
</dbReference>
<keyword evidence="2 5" id="KW-0812">Transmembrane</keyword>
<keyword evidence="9" id="KW-1185">Reference proteome</keyword>
<dbReference type="RefSeq" id="WP_248905158.1">
    <property type="nucleotide sequence ID" value="NZ_CP109979.1"/>
</dbReference>
<comment type="caution">
    <text evidence="8">The sequence shown here is derived from an EMBL/GenBank/DDBJ whole genome shotgun (WGS) entry which is preliminary data.</text>
</comment>
<evidence type="ECO:0000313" key="8">
    <source>
        <dbReference type="EMBL" id="MFC7189214.1"/>
    </source>
</evidence>
<dbReference type="InterPro" id="IPR035906">
    <property type="entry name" value="MetI-like_sf"/>
</dbReference>
<proteinExistence type="inferred from homology"/>
<feature type="transmembrane region" description="Helical" evidence="5">
    <location>
        <begin position="69"/>
        <end position="92"/>
    </location>
</feature>
<comment type="similarity">
    <text evidence="5">Belongs to the binding-protein-dependent transport system permease family.</text>
</comment>
<evidence type="ECO:0000256" key="5">
    <source>
        <dbReference type="RuleBase" id="RU363032"/>
    </source>
</evidence>
<dbReference type="CDD" id="cd06261">
    <property type="entry name" value="TM_PBP2"/>
    <property type="match status" value="1"/>
</dbReference>
<name>A0ABD5YMI9_9EURY</name>
<keyword evidence="5" id="KW-0813">Transport</keyword>
<dbReference type="InterPro" id="IPR000515">
    <property type="entry name" value="MetI-like"/>
</dbReference>
<evidence type="ECO:0000256" key="6">
    <source>
        <dbReference type="SAM" id="MobiDB-lite"/>
    </source>
</evidence>
<protein>
    <submittedName>
        <fullName evidence="8">ABC transporter permease</fullName>
    </submittedName>
</protein>
<keyword evidence="3 5" id="KW-1133">Transmembrane helix</keyword>
<feature type="transmembrane region" description="Helical" evidence="5">
    <location>
        <begin position="304"/>
        <end position="326"/>
    </location>
</feature>
<accession>A0ABD5YMI9</accession>
<dbReference type="PROSITE" id="PS50928">
    <property type="entry name" value="ABC_TM1"/>
    <property type="match status" value="1"/>
</dbReference>
<evidence type="ECO:0000256" key="2">
    <source>
        <dbReference type="ARBA" id="ARBA00022692"/>
    </source>
</evidence>
<dbReference type="SUPFAM" id="SSF161098">
    <property type="entry name" value="MetI-like"/>
    <property type="match status" value="1"/>
</dbReference>
<dbReference type="EMBL" id="JBHTAX010000001">
    <property type="protein sequence ID" value="MFC7189214.1"/>
    <property type="molecule type" value="Genomic_DNA"/>
</dbReference>
<feature type="region of interest" description="Disordered" evidence="6">
    <location>
        <begin position="343"/>
        <end position="363"/>
    </location>
</feature>
<keyword evidence="4 5" id="KW-0472">Membrane</keyword>